<gene>
    <name evidence="2" type="ORF">FRACYDRAFT_238248</name>
</gene>
<protein>
    <submittedName>
        <fullName evidence="2">Uncharacterized protein</fullName>
    </submittedName>
</protein>
<dbReference type="Proteomes" id="UP000095751">
    <property type="component" value="Unassembled WGS sequence"/>
</dbReference>
<reference evidence="2 3" key="1">
    <citation type="submission" date="2016-09" db="EMBL/GenBank/DDBJ databases">
        <title>Extensive genetic diversity and differential bi-allelic expression allows diatom success in the polar Southern Ocean.</title>
        <authorList>
            <consortium name="DOE Joint Genome Institute"/>
            <person name="Mock T."/>
            <person name="Otillar R.P."/>
            <person name="Strauss J."/>
            <person name="Dupont C."/>
            <person name="Frickenhaus S."/>
            <person name="Maumus F."/>
            <person name="Mcmullan M."/>
            <person name="Sanges R."/>
            <person name="Schmutz J."/>
            <person name="Toseland A."/>
            <person name="Valas R."/>
            <person name="Veluchamy A."/>
            <person name="Ward B.J."/>
            <person name="Allen A."/>
            <person name="Barry K."/>
            <person name="Falciatore A."/>
            <person name="Ferrante M."/>
            <person name="Fortunato A.E."/>
            <person name="Gloeckner G."/>
            <person name="Gruber A."/>
            <person name="Hipkin R."/>
            <person name="Janech M."/>
            <person name="Kroth P."/>
            <person name="Leese F."/>
            <person name="Lindquist E."/>
            <person name="Lyon B.R."/>
            <person name="Martin J."/>
            <person name="Mayer C."/>
            <person name="Parker M."/>
            <person name="Quesneville H."/>
            <person name="Raymond J."/>
            <person name="Uhlig C."/>
            <person name="Valentin K.U."/>
            <person name="Worden A.Z."/>
            <person name="Armbrust E.V."/>
            <person name="Bowler C."/>
            <person name="Green B."/>
            <person name="Moulton V."/>
            <person name="Van Oosterhout C."/>
            <person name="Grigoriev I."/>
        </authorList>
    </citation>
    <scope>NUCLEOTIDE SEQUENCE [LARGE SCALE GENOMIC DNA]</scope>
    <source>
        <strain evidence="2 3">CCMP1102</strain>
    </source>
</reference>
<feature type="region of interest" description="Disordered" evidence="1">
    <location>
        <begin position="514"/>
        <end position="535"/>
    </location>
</feature>
<evidence type="ECO:0000313" key="3">
    <source>
        <dbReference type="Proteomes" id="UP000095751"/>
    </source>
</evidence>
<sequence>MSTNDDNNNEDKQEEDECESIIGYSLLIIRFNIDFADYEPPGFPLGYYGDKFNTSKLAGNIFNLFDTSDVSIIVYAAKTGRRIIIDSNNKDEVGNVDSYSNNDNPDNYYEKYLTMAEAYELSQNGLRTCVPNNVCLMVGISKIHSSDYSVTMYHNTNTNTSTTANSNNNDDLLDNGTATTSSNNTTTISSSRTSIIPGVLYREGKKFPYFFASDSITFTQIEGTILDDGAYAACQSSCPLSLSSSPNRQGQGQNQKQQSLLEFDYWTGEVVTSPYWTVMTTNTNEQHPNDHDLIDRITVFGCGYNCNYPTQRLIRETICLDHTSFVDENGKYIDTDNSNSNTDHLSTATNKCYEFFLATNNHWDPLSYISPSFRLRYNGIVLRDEVSFQFVSVPLGTTGNNEDDLCVRSYNCLNKEEESSHQQEVQVPFDFFLYRPYSQQNLNWELRDRIGDGDDDDDDNNYVILNGTLPRTHIYNSSAGNFIPMNSQPGYYQYYADDIGKDNAEEFYDSVDIISDEESPNNDSSTNDDNDDDDDSIRFLRRKQRGRNLWQKHQYHDYSVYEGGSDNYGASNIADVKKILPIHVRKCIPIERVHCLSFKIYIDDGDDDDDGEEIVEDYDGNIINGNDADTDTTTNSTTAKITKKVIRVVESDPYQIKLNDVTYRHAFYWLGDDDNDGEDGEAPKNEYDLLTGGMWPHHYENTLMGRSCNHNPSSVNHSSSSSYNDEVATINTTTNDDNRNNNNNNNNNVCNPMNESLFQFDFYTIKTKDGIIDKSLSANFFDFVFVGRWWDDYWNRIYYIRDVDYFGHTYLFDQAYTIVQCVPKDYCLGLELMYDVGDGEGFPLINSTYNVSRNGVLLNHIVRKAELAVSDHVWTTPYGCLNSSEVIVSSAAAPPRRRHQSLLSTNNNVDFLLIVTIFGIITCHLIFL</sequence>
<feature type="region of interest" description="Disordered" evidence="1">
    <location>
        <begin position="160"/>
        <end position="185"/>
    </location>
</feature>
<proteinExistence type="predicted"/>
<accession>A0A1E7FI23</accession>
<dbReference type="InParanoid" id="A0A1E7FI23"/>
<name>A0A1E7FI23_9STRA</name>
<dbReference type="KEGG" id="fcy:FRACYDRAFT_238248"/>
<keyword evidence="3" id="KW-1185">Reference proteome</keyword>
<dbReference type="AlphaFoldDB" id="A0A1E7FI23"/>
<dbReference type="EMBL" id="KV784357">
    <property type="protein sequence ID" value="OEU17820.1"/>
    <property type="molecule type" value="Genomic_DNA"/>
</dbReference>
<evidence type="ECO:0000313" key="2">
    <source>
        <dbReference type="EMBL" id="OEU17820.1"/>
    </source>
</evidence>
<organism evidence="2 3">
    <name type="scientific">Fragilariopsis cylindrus CCMP1102</name>
    <dbReference type="NCBI Taxonomy" id="635003"/>
    <lineage>
        <taxon>Eukaryota</taxon>
        <taxon>Sar</taxon>
        <taxon>Stramenopiles</taxon>
        <taxon>Ochrophyta</taxon>
        <taxon>Bacillariophyta</taxon>
        <taxon>Bacillariophyceae</taxon>
        <taxon>Bacillariophycidae</taxon>
        <taxon>Bacillariales</taxon>
        <taxon>Bacillariaceae</taxon>
        <taxon>Fragilariopsis</taxon>
    </lineage>
</organism>
<evidence type="ECO:0000256" key="1">
    <source>
        <dbReference type="SAM" id="MobiDB-lite"/>
    </source>
</evidence>